<dbReference type="GO" id="GO:0015833">
    <property type="term" value="P:peptide transport"/>
    <property type="evidence" value="ECO:0007669"/>
    <property type="project" value="InterPro"/>
</dbReference>
<dbReference type="GO" id="GO:0005524">
    <property type="term" value="F:ATP binding"/>
    <property type="evidence" value="ECO:0007669"/>
    <property type="project" value="UniProtKB-KW"/>
</dbReference>
<dbReference type="InterPro" id="IPR013563">
    <property type="entry name" value="Oligopep_ABC_C"/>
</dbReference>
<organism evidence="8">
    <name type="scientific">marine metagenome</name>
    <dbReference type="NCBI Taxonomy" id="408172"/>
    <lineage>
        <taxon>unclassified sequences</taxon>
        <taxon>metagenomes</taxon>
        <taxon>ecological metagenomes</taxon>
    </lineage>
</organism>
<dbReference type="SUPFAM" id="SSF52540">
    <property type="entry name" value="P-loop containing nucleoside triphosphate hydrolases"/>
    <property type="match status" value="1"/>
</dbReference>
<dbReference type="Pfam" id="PF08352">
    <property type="entry name" value="oligo_HPY"/>
    <property type="match status" value="1"/>
</dbReference>
<dbReference type="NCBIfam" id="TIGR01727">
    <property type="entry name" value="oligo_HPY"/>
    <property type="match status" value="1"/>
</dbReference>
<sequence>MRLIQSPPGEIAGGEVILNGRDILQISESQMTSVRGGEISMILQDPMQALNPVFDINDQVGEAIGIHQKVRGKTRWEKVVDALRKVRIPAAETRAKDYPHQLSGGMRQRVVGAIGISSNPDVIIADEPTTSLDVTIQAAYLRLLKQIQSETGAAIIFITHDFGIVAKMCDRVAVMYAGRIVEMADVREIFNNPLHEYTKALIGSVPKLEEKTGRLPQIDGQPPLLYDLPQGDSFAPRSPLKYDEKDALIRPELIEAKPNHFVQLSRCSVKDFDKYKDKVSYG</sequence>
<gene>
    <name evidence="8" type="ORF">METZ01_LOCUS395033</name>
</gene>
<dbReference type="PANTHER" id="PTHR43297">
    <property type="entry name" value="OLIGOPEPTIDE TRANSPORT ATP-BINDING PROTEIN APPD"/>
    <property type="match status" value="1"/>
</dbReference>
<evidence type="ECO:0000313" key="8">
    <source>
        <dbReference type="EMBL" id="SVD42179.1"/>
    </source>
</evidence>
<evidence type="ECO:0000259" key="7">
    <source>
        <dbReference type="PROSITE" id="PS50893"/>
    </source>
</evidence>
<dbReference type="Pfam" id="PF00005">
    <property type="entry name" value="ABC_tran"/>
    <property type="match status" value="1"/>
</dbReference>
<dbReference type="EMBL" id="UINC01149602">
    <property type="protein sequence ID" value="SVD42179.1"/>
    <property type="molecule type" value="Genomic_DNA"/>
</dbReference>
<comment type="subcellular location">
    <subcellularLocation>
        <location evidence="1">Membrane</location>
    </subcellularLocation>
</comment>
<dbReference type="CDD" id="cd03257">
    <property type="entry name" value="ABC_NikE_OppD_transporters"/>
    <property type="match status" value="1"/>
</dbReference>
<dbReference type="GO" id="GO:0016887">
    <property type="term" value="F:ATP hydrolysis activity"/>
    <property type="evidence" value="ECO:0007669"/>
    <property type="project" value="InterPro"/>
</dbReference>
<dbReference type="AlphaFoldDB" id="A0A382V6Q4"/>
<reference evidence="8" key="1">
    <citation type="submission" date="2018-05" db="EMBL/GenBank/DDBJ databases">
        <authorList>
            <person name="Lanie J.A."/>
            <person name="Ng W.-L."/>
            <person name="Kazmierczak K.M."/>
            <person name="Andrzejewski T.M."/>
            <person name="Davidsen T.M."/>
            <person name="Wayne K.J."/>
            <person name="Tettelin H."/>
            <person name="Glass J.I."/>
            <person name="Rusch D."/>
            <person name="Podicherti R."/>
            <person name="Tsui H.-C.T."/>
            <person name="Winkler M.E."/>
        </authorList>
    </citation>
    <scope>NUCLEOTIDE SEQUENCE</scope>
</reference>
<keyword evidence="5" id="KW-0067">ATP-binding</keyword>
<evidence type="ECO:0000256" key="2">
    <source>
        <dbReference type="ARBA" id="ARBA00022448"/>
    </source>
</evidence>
<protein>
    <recommendedName>
        <fullName evidence="7">ABC transporter domain-containing protein</fullName>
    </recommendedName>
</protein>
<dbReference type="GO" id="GO:0016020">
    <property type="term" value="C:membrane"/>
    <property type="evidence" value="ECO:0007669"/>
    <property type="project" value="UniProtKB-SubCell"/>
</dbReference>
<keyword evidence="3" id="KW-1003">Cell membrane</keyword>
<keyword evidence="6" id="KW-0472">Membrane</keyword>
<evidence type="ECO:0000256" key="3">
    <source>
        <dbReference type="ARBA" id="ARBA00022475"/>
    </source>
</evidence>
<dbReference type="PANTHER" id="PTHR43297:SF2">
    <property type="entry name" value="DIPEPTIDE TRANSPORT ATP-BINDING PROTEIN DPPD"/>
    <property type="match status" value="1"/>
</dbReference>
<dbReference type="InterPro" id="IPR003439">
    <property type="entry name" value="ABC_transporter-like_ATP-bd"/>
</dbReference>
<accession>A0A382V6Q4</accession>
<evidence type="ECO:0000256" key="1">
    <source>
        <dbReference type="ARBA" id="ARBA00004370"/>
    </source>
</evidence>
<evidence type="ECO:0000256" key="6">
    <source>
        <dbReference type="ARBA" id="ARBA00023136"/>
    </source>
</evidence>
<dbReference type="Gene3D" id="3.40.50.300">
    <property type="entry name" value="P-loop containing nucleotide triphosphate hydrolases"/>
    <property type="match status" value="1"/>
</dbReference>
<name>A0A382V6Q4_9ZZZZ</name>
<dbReference type="InterPro" id="IPR027417">
    <property type="entry name" value="P-loop_NTPase"/>
</dbReference>
<evidence type="ECO:0000256" key="4">
    <source>
        <dbReference type="ARBA" id="ARBA00022741"/>
    </source>
</evidence>
<keyword evidence="2" id="KW-0813">Transport</keyword>
<dbReference type="PROSITE" id="PS50893">
    <property type="entry name" value="ABC_TRANSPORTER_2"/>
    <property type="match status" value="1"/>
</dbReference>
<feature type="domain" description="ABC transporter" evidence="7">
    <location>
        <begin position="1"/>
        <end position="202"/>
    </location>
</feature>
<proteinExistence type="predicted"/>
<evidence type="ECO:0000256" key="5">
    <source>
        <dbReference type="ARBA" id="ARBA00022840"/>
    </source>
</evidence>
<keyword evidence="4" id="KW-0547">Nucleotide-binding</keyword>
<dbReference type="InterPro" id="IPR050388">
    <property type="entry name" value="ABC_Ni/Peptide_Import"/>
</dbReference>